<keyword evidence="7" id="KW-0653">Protein transport</keyword>
<dbReference type="PANTHER" id="PTHR33446:SF2">
    <property type="entry name" value="PROTEIN TONB"/>
    <property type="match status" value="1"/>
</dbReference>
<comment type="subcellular location">
    <subcellularLocation>
        <location evidence="1">Cell inner membrane</location>
        <topology evidence="1">Single-pass membrane protein</topology>
        <orientation evidence="1">Periplasmic side</orientation>
    </subcellularLocation>
</comment>
<dbReference type="Proteomes" id="UP000426027">
    <property type="component" value="Chromosome"/>
</dbReference>
<dbReference type="GO" id="GO:0031992">
    <property type="term" value="F:energy transducer activity"/>
    <property type="evidence" value="ECO:0007669"/>
    <property type="project" value="TreeGrafter"/>
</dbReference>
<keyword evidence="10" id="KW-0732">Signal</keyword>
<evidence type="ECO:0000256" key="3">
    <source>
        <dbReference type="ARBA" id="ARBA00022448"/>
    </source>
</evidence>
<evidence type="ECO:0000256" key="2">
    <source>
        <dbReference type="ARBA" id="ARBA00006555"/>
    </source>
</evidence>
<keyword evidence="9" id="KW-0472">Membrane</keyword>
<dbReference type="GO" id="GO:0098797">
    <property type="term" value="C:plasma membrane protein complex"/>
    <property type="evidence" value="ECO:0007669"/>
    <property type="project" value="TreeGrafter"/>
</dbReference>
<evidence type="ECO:0000256" key="4">
    <source>
        <dbReference type="ARBA" id="ARBA00022475"/>
    </source>
</evidence>
<dbReference type="EMBL" id="CP046566">
    <property type="protein sequence ID" value="QGW29549.1"/>
    <property type="molecule type" value="Genomic_DNA"/>
</dbReference>
<reference evidence="12 13" key="1">
    <citation type="submission" date="2019-11" db="EMBL/GenBank/DDBJ databases">
        <authorList>
            <person name="Im W.T."/>
        </authorList>
    </citation>
    <scope>NUCLEOTIDE SEQUENCE [LARGE SCALE GENOMIC DNA]</scope>
    <source>
        <strain evidence="12 13">SB-02</strain>
    </source>
</reference>
<organism evidence="12 13">
    <name type="scientific">Phnomibacter ginsenosidimutans</name>
    <dbReference type="NCBI Taxonomy" id="2676868"/>
    <lineage>
        <taxon>Bacteria</taxon>
        <taxon>Pseudomonadati</taxon>
        <taxon>Bacteroidota</taxon>
        <taxon>Chitinophagia</taxon>
        <taxon>Chitinophagales</taxon>
        <taxon>Chitinophagaceae</taxon>
        <taxon>Phnomibacter</taxon>
    </lineage>
</organism>
<dbReference type="AlphaFoldDB" id="A0A6I6GWQ6"/>
<dbReference type="NCBIfam" id="TIGR01352">
    <property type="entry name" value="tonB_Cterm"/>
    <property type="match status" value="1"/>
</dbReference>
<evidence type="ECO:0000256" key="1">
    <source>
        <dbReference type="ARBA" id="ARBA00004383"/>
    </source>
</evidence>
<evidence type="ECO:0000256" key="5">
    <source>
        <dbReference type="ARBA" id="ARBA00022519"/>
    </source>
</evidence>
<evidence type="ECO:0000256" key="6">
    <source>
        <dbReference type="ARBA" id="ARBA00022692"/>
    </source>
</evidence>
<dbReference type="GO" id="GO:0015031">
    <property type="term" value="P:protein transport"/>
    <property type="evidence" value="ECO:0007669"/>
    <property type="project" value="UniProtKB-KW"/>
</dbReference>
<keyword evidence="8" id="KW-1133">Transmembrane helix</keyword>
<dbReference type="InterPro" id="IPR037682">
    <property type="entry name" value="TonB_C"/>
</dbReference>
<protein>
    <submittedName>
        <fullName evidence="12">TonB family protein</fullName>
    </submittedName>
</protein>
<dbReference type="InterPro" id="IPR051045">
    <property type="entry name" value="TonB-dependent_transducer"/>
</dbReference>
<feature type="domain" description="TonB C-terminal" evidence="11">
    <location>
        <begin position="48"/>
        <end position="138"/>
    </location>
</feature>
<dbReference type="KEGG" id="fls:GLV81_16795"/>
<dbReference type="PROSITE" id="PS52015">
    <property type="entry name" value="TONB_CTD"/>
    <property type="match status" value="1"/>
</dbReference>
<evidence type="ECO:0000256" key="10">
    <source>
        <dbReference type="SAM" id="SignalP"/>
    </source>
</evidence>
<evidence type="ECO:0000256" key="9">
    <source>
        <dbReference type="ARBA" id="ARBA00023136"/>
    </source>
</evidence>
<accession>A0A6I6GWQ6</accession>
<sequence length="138" mass="15531">MTMKHFFSTCLLLLLLTAANAQTKDSTRKDNDPDKIFTKVDKPAEFPGGVDGWRRYLEGNLKYPKKAIRRNTVGVVKIQFIVDKQGVVSEVTALNDPGDGLADEAVRVIEESGKWIPAEQNGRKVIYRHIQAITFKLE</sequence>
<dbReference type="PANTHER" id="PTHR33446">
    <property type="entry name" value="PROTEIN TONB-RELATED"/>
    <property type="match status" value="1"/>
</dbReference>
<evidence type="ECO:0000313" key="13">
    <source>
        <dbReference type="Proteomes" id="UP000426027"/>
    </source>
</evidence>
<keyword evidence="6" id="KW-0812">Transmembrane</keyword>
<dbReference type="Pfam" id="PF03544">
    <property type="entry name" value="TonB_C"/>
    <property type="match status" value="1"/>
</dbReference>
<evidence type="ECO:0000256" key="7">
    <source>
        <dbReference type="ARBA" id="ARBA00022927"/>
    </source>
</evidence>
<keyword evidence="3" id="KW-0813">Transport</keyword>
<keyword evidence="5" id="KW-0997">Cell inner membrane</keyword>
<evidence type="ECO:0000259" key="11">
    <source>
        <dbReference type="PROSITE" id="PS52015"/>
    </source>
</evidence>
<gene>
    <name evidence="12" type="ORF">GLV81_16795</name>
</gene>
<keyword evidence="4" id="KW-1003">Cell membrane</keyword>
<proteinExistence type="inferred from homology"/>
<keyword evidence="13" id="KW-1185">Reference proteome</keyword>
<dbReference type="Gene3D" id="3.30.1150.10">
    <property type="match status" value="1"/>
</dbReference>
<evidence type="ECO:0000256" key="8">
    <source>
        <dbReference type="ARBA" id="ARBA00022989"/>
    </source>
</evidence>
<feature type="signal peptide" evidence="10">
    <location>
        <begin position="1"/>
        <end position="21"/>
    </location>
</feature>
<comment type="similarity">
    <text evidence="2">Belongs to the TonB family.</text>
</comment>
<dbReference type="InterPro" id="IPR006260">
    <property type="entry name" value="TonB/TolA_C"/>
</dbReference>
<evidence type="ECO:0000313" key="12">
    <source>
        <dbReference type="EMBL" id="QGW29549.1"/>
    </source>
</evidence>
<dbReference type="GO" id="GO:0055085">
    <property type="term" value="P:transmembrane transport"/>
    <property type="evidence" value="ECO:0007669"/>
    <property type="project" value="InterPro"/>
</dbReference>
<dbReference type="SUPFAM" id="SSF74653">
    <property type="entry name" value="TolA/TonB C-terminal domain"/>
    <property type="match status" value="1"/>
</dbReference>
<name>A0A6I6GWQ6_9BACT</name>
<feature type="chain" id="PRO_5026149137" evidence="10">
    <location>
        <begin position="22"/>
        <end position="138"/>
    </location>
</feature>